<comment type="caution">
    <text evidence="1">The sequence shown here is derived from an EMBL/GenBank/DDBJ whole genome shotgun (WGS) entry which is preliminary data.</text>
</comment>
<name>A0A8T2P5P0_9TELE</name>
<evidence type="ECO:0000313" key="2">
    <source>
        <dbReference type="Proteomes" id="UP000824540"/>
    </source>
</evidence>
<proteinExistence type="predicted"/>
<evidence type="ECO:0000313" key="1">
    <source>
        <dbReference type="EMBL" id="KAG9347844.1"/>
    </source>
</evidence>
<dbReference type="EMBL" id="JAFBMS010000012">
    <property type="protein sequence ID" value="KAG9347844.1"/>
    <property type="molecule type" value="Genomic_DNA"/>
</dbReference>
<keyword evidence="2" id="KW-1185">Reference proteome</keyword>
<reference evidence="1" key="1">
    <citation type="thesis" date="2021" institute="BYU ScholarsArchive" country="Provo, UT, USA">
        <title>Applications of and Algorithms for Genome Assembly and Genomic Analyses with an Emphasis on Marine Teleosts.</title>
        <authorList>
            <person name="Pickett B.D."/>
        </authorList>
    </citation>
    <scope>NUCLEOTIDE SEQUENCE</scope>
    <source>
        <strain evidence="1">HI-2016</strain>
    </source>
</reference>
<accession>A0A8T2P5P0</accession>
<dbReference type="AlphaFoldDB" id="A0A8T2P5P0"/>
<dbReference type="Proteomes" id="UP000824540">
    <property type="component" value="Unassembled WGS sequence"/>
</dbReference>
<protein>
    <submittedName>
        <fullName evidence="1">Uncharacterized protein</fullName>
    </submittedName>
</protein>
<organism evidence="1 2">
    <name type="scientific">Albula glossodonta</name>
    <name type="common">roundjaw bonefish</name>
    <dbReference type="NCBI Taxonomy" id="121402"/>
    <lineage>
        <taxon>Eukaryota</taxon>
        <taxon>Metazoa</taxon>
        <taxon>Chordata</taxon>
        <taxon>Craniata</taxon>
        <taxon>Vertebrata</taxon>
        <taxon>Euteleostomi</taxon>
        <taxon>Actinopterygii</taxon>
        <taxon>Neopterygii</taxon>
        <taxon>Teleostei</taxon>
        <taxon>Albuliformes</taxon>
        <taxon>Albulidae</taxon>
        <taxon>Albula</taxon>
    </lineage>
</organism>
<sequence>MKAIVSTSSHVLRTKNIDEGQDSHRASAVGSVSVGLSAVQNLLGFLLTRLLGLDPDENVDSTKLRCTENMGYSTTVSLGGQQRVKADFPILHESLRFLPFSTSSLTTSTFLSASGMESLSGDLCLSEDGGWVEETAPCFHRDRMSG</sequence>
<gene>
    <name evidence="1" type="ORF">JZ751_003860</name>
</gene>